<proteinExistence type="predicted"/>
<organism evidence="1 2">
    <name type="scientific">Mycobacterium indicus pranii (strain DSM 45239 / MTCC 9506)</name>
    <dbReference type="NCBI Taxonomy" id="1232724"/>
    <lineage>
        <taxon>Bacteria</taxon>
        <taxon>Bacillati</taxon>
        <taxon>Actinomycetota</taxon>
        <taxon>Actinomycetes</taxon>
        <taxon>Mycobacteriales</taxon>
        <taxon>Mycobacteriaceae</taxon>
        <taxon>Mycobacterium</taxon>
        <taxon>Mycobacterium avium complex (MAC)</taxon>
    </lineage>
</organism>
<sequence length="39" mass="4182">MVNTLVSGVAASGARSRVLRAGNRWPTRRLLSAVKPFDA</sequence>
<evidence type="ECO:0000313" key="1">
    <source>
        <dbReference type="EMBL" id="AFS12139.1"/>
    </source>
</evidence>
<accession>J9W578</accession>
<evidence type="ECO:0000313" key="2">
    <source>
        <dbReference type="Proteomes" id="UP000007329"/>
    </source>
</evidence>
<protein>
    <submittedName>
        <fullName evidence="1">Uncharacterized protein</fullName>
    </submittedName>
</protein>
<reference evidence="1 2" key="1">
    <citation type="journal article" date="2007" name="PLoS ONE">
        <title>Molecular analysis of a leprosy immunotherapeutic bacillus provides insights into Mycobacterium evolution.</title>
        <authorList>
            <person name="Ahmed N."/>
            <person name="Saini V."/>
            <person name="Raghuvanshi S."/>
            <person name="Khurana J.P."/>
            <person name="Tyagi A.K."/>
            <person name="Tyagi A.K."/>
            <person name="Hasnain S.E."/>
        </authorList>
    </citation>
    <scope>NUCLEOTIDE SEQUENCE [LARGE SCALE GENOMIC DNA]</scope>
    <source>
        <strain evidence="1">MTCC 9506</strain>
    </source>
</reference>
<dbReference type="Proteomes" id="UP000007329">
    <property type="component" value="Chromosome"/>
</dbReference>
<reference evidence="1 2" key="2">
    <citation type="journal article" date="2012" name="Nucleic Acids Res.">
        <title>Massive gene acquisitions in Mycobacterium indicus pranii provide a perspective on mycobacterial evolution.</title>
        <authorList>
            <person name="Saini V."/>
            <person name="Raghuvanshi S."/>
            <person name="Khurana J.P."/>
            <person name="Ahmed N."/>
            <person name="Hasnain S.E."/>
            <person name="Tyagi A.K."/>
            <person name="Tyagi A.K."/>
        </authorList>
    </citation>
    <scope>NUCLEOTIDE SEQUENCE [LARGE SCALE GENOMIC DNA]</scope>
    <source>
        <strain evidence="2">DSM 45239 / MTCC 9506</strain>
    </source>
</reference>
<dbReference type="HOGENOM" id="CLU_3313034_0_0_11"/>
<name>J9W578_MYCIP</name>
<dbReference type="KEGG" id="mid:MIP_00217"/>
<gene>
    <name evidence="1" type="ORF">MIP_00217</name>
</gene>
<dbReference type="AlphaFoldDB" id="J9W578"/>
<dbReference type="EMBL" id="CP002275">
    <property type="protein sequence ID" value="AFS12139.1"/>
    <property type="molecule type" value="Genomic_DNA"/>
</dbReference>